<feature type="domain" description="Solute-binding protein family 5" evidence="6">
    <location>
        <begin position="73"/>
        <end position="430"/>
    </location>
</feature>
<dbReference type="EMBL" id="CP141615">
    <property type="protein sequence ID" value="WRP17992.1"/>
    <property type="molecule type" value="Genomic_DNA"/>
</dbReference>
<reference evidence="7 8" key="1">
    <citation type="journal article" date="2024" name="Front. Microbiol.">
        <title>Novel thermophilic genera Geochorda gen. nov. and Carboxydochorda gen. nov. from the deep terrestrial subsurface reveal the ecophysiological diversity in the class Limnochordia.</title>
        <authorList>
            <person name="Karnachuk O.V."/>
            <person name="Lukina A.P."/>
            <person name="Avakyan M.R."/>
            <person name="Kadnikov V.V."/>
            <person name="Begmatov S."/>
            <person name="Beletsky A.V."/>
            <person name="Vlasova K.G."/>
            <person name="Novikov A.A."/>
            <person name="Shcherbakova V.A."/>
            <person name="Mardanov A.V."/>
            <person name="Ravin N.V."/>
        </authorList>
    </citation>
    <scope>NUCLEOTIDE SEQUENCE [LARGE SCALE GENOMIC DNA]</scope>
    <source>
        <strain evidence="7 8">L945</strain>
    </source>
</reference>
<dbReference type="RefSeq" id="WP_324717263.1">
    <property type="nucleotide sequence ID" value="NZ_CP141615.1"/>
</dbReference>
<keyword evidence="3" id="KW-0813">Transport</keyword>
<keyword evidence="8" id="KW-1185">Reference proteome</keyword>
<dbReference type="Gene3D" id="3.10.105.10">
    <property type="entry name" value="Dipeptide-binding Protein, Domain 3"/>
    <property type="match status" value="1"/>
</dbReference>
<evidence type="ECO:0000256" key="4">
    <source>
        <dbReference type="ARBA" id="ARBA00022729"/>
    </source>
</evidence>
<sequence length="523" mass="58390">MRAVGRFSWWVVLALVAMMPAGALAAQDSTLIIGTTDKVTQLEPANSYDFWTWHVLEQTTGTLVTPEPGTARLVPSLAERWQISSDAKVYTFYLRRGVTFTDGTPFNAQAMKWSLERALKLDGPEGAVGLIKGIDKIEAVDEYTLRITLKQSDATFLARLADPIAPVMAFSPKSMPADKMVNGQYAGTGPYKLVRYDPDQRVVLEAYDKYWGPKPKTQRVIEVFYSDASALRAALESGQIDVGFRTFNPEDIASLEKDGRFAVIKGKGSLSVRYIVFNVTQKPFDNPALRRALALAIDRERIVSDVFGGLNAPLYSMVPPGMWSHIEAYPKRDVEGARKALAALGYSQSKPLTITLWYTPSHYGTTEGDVAAVVKDSLEETGLVKVDVQALEWGTYVTRMSEGALGMFFLGWYPDFLDPDNFLAPWLTEAPGSLGTHLDRATSEADRAYYREFVRLLTAAKHVSDQDIRERFYVQAQQKLAESAILIPLWQNSIQHLAIAQRNVEGIVLDPSMNFRTWLMYKK</sequence>
<dbReference type="InterPro" id="IPR030678">
    <property type="entry name" value="Peptide/Ni-bd"/>
</dbReference>
<protein>
    <submittedName>
        <fullName evidence="7">ABC transporter substrate-binding protein</fullName>
    </submittedName>
</protein>
<dbReference type="Gene3D" id="3.40.190.10">
    <property type="entry name" value="Periplasmic binding protein-like II"/>
    <property type="match status" value="1"/>
</dbReference>
<name>A0ABZ1C0Z1_9FIRM</name>
<proteinExistence type="inferred from homology"/>
<organism evidence="7 8">
    <name type="scientific">Carboxydichorda subterranea</name>
    <dbReference type="NCBI Taxonomy" id="3109565"/>
    <lineage>
        <taxon>Bacteria</taxon>
        <taxon>Bacillati</taxon>
        <taxon>Bacillota</taxon>
        <taxon>Limnochordia</taxon>
        <taxon>Limnochordales</taxon>
        <taxon>Geochordaceae</taxon>
        <taxon>Carboxydichorda</taxon>
    </lineage>
</organism>
<dbReference type="SUPFAM" id="SSF53850">
    <property type="entry name" value="Periplasmic binding protein-like II"/>
    <property type="match status" value="1"/>
</dbReference>
<dbReference type="InterPro" id="IPR039424">
    <property type="entry name" value="SBP_5"/>
</dbReference>
<evidence type="ECO:0000313" key="7">
    <source>
        <dbReference type="EMBL" id="WRP17992.1"/>
    </source>
</evidence>
<feature type="chain" id="PRO_5045624049" evidence="5">
    <location>
        <begin position="26"/>
        <end position="523"/>
    </location>
</feature>
<dbReference type="InterPro" id="IPR000914">
    <property type="entry name" value="SBP_5_dom"/>
</dbReference>
<evidence type="ECO:0000256" key="1">
    <source>
        <dbReference type="ARBA" id="ARBA00004196"/>
    </source>
</evidence>
<keyword evidence="4 5" id="KW-0732">Signal</keyword>
<feature type="signal peptide" evidence="5">
    <location>
        <begin position="1"/>
        <end position="25"/>
    </location>
</feature>
<evidence type="ECO:0000259" key="6">
    <source>
        <dbReference type="Pfam" id="PF00496"/>
    </source>
</evidence>
<evidence type="ECO:0000256" key="2">
    <source>
        <dbReference type="ARBA" id="ARBA00005695"/>
    </source>
</evidence>
<comment type="similarity">
    <text evidence="2">Belongs to the bacterial solute-binding protein 5 family.</text>
</comment>
<dbReference type="PANTHER" id="PTHR30290">
    <property type="entry name" value="PERIPLASMIC BINDING COMPONENT OF ABC TRANSPORTER"/>
    <property type="match status" value="1"/>
</dbReference>
<dbReference type="Gene3D" id="3.90.76.10">
    <property type="entry name" value="Dipeptide-binding Protein, Domain 1"/>
    <property type="match status" value="1"/>
</dbReference>
<dbReference type="Proteomes" id="UP001332192">
    <property type="component" value="Chromosome"/>
</dbReference>
<comment type="subcellular location">
    <subcellularLocation>
        <location evidence="1">Cell envelope</location>
    </subcellularLocation>
</comment>
<evidence type="ECO:0000313" key="8">
    <source>
        <dbReference type="Proteomes" id="UP001332192"/>
    </source>
</evidence>
<evidence type="ECO:0000256" key="3">
    <source>
        <dbReference type="ARBA" id="ARBA00022448"/>
    </source>
</evidence>
<evidence type="ECO:0000256" key="5">
    <source>
        <dbReference type="SAM" id="SignalP"/>
    </source>
</evidence>
<dbReference type="Pfam" id="PF00496">
    <property type="entry name" value="SBP_bac_5"/>
    <property type="match status" value="1"/>
</dbReference>
<gene>
    <name evidence="7" type="ORF">U7230_02990</name>
</gene>
<accession>A0ABZ1C0Z1</accession>
<dbReference type="PIRSF" id="PIRSF002741">
    <property type="entry name" value="MppA"/>
    <property type="match status" value="1"/>
</dbReference>
<dbReference type="PANTHER" id="PTHR30290:SF10">
    <property type="entry name" value="PERIPLASMIC OLIGOPEPTIDE-BINDING PROTEIN-RELATED"/>
    <property type="match status" value="1"/>
</dbReference>